<keyword evidence="8" id="KW-0378">Hydrolase</keyword>
<dbReference type="PANTHER" id="PTHR42911:SF1">
    <property type="entry name" value="MODULATOR OF FTSH PROTEASE HFLC"/>
    <property type="match status" value="1"/>
</dbReference>
<evidence type="ECO:0000256" key="1">
    <source>
        <dbReference type="ARBA" id="ARBA00004167"/>
    </source>
</evidence>
<organism evidence="8">
    <name type="scientific">Arsenophonus endosymbiont of Trialeurodes vaporariorum</name>
    <dbReference type="NCBI Taxonomy" id="235567"/>
    <lineage>
        <taxon>Bacteria</taxon>
        <taxon>Pseudomonadati</taxon>
        <taxon>Pseudomonadota</taxon>
        <taxon>Gammaproteobacteria</taxon>
        <taxon>Enterobacterales</taxon>
        <taxon>Morganellaceae</taxon>
        <taxon>Arsenophonus</taxon>
    </lineage>
</organism>
<evidence type="ECO:0000256" key="4">
    <source>
        <dbReference type="ARBA" id="ARBA00022989"/>
    </source>
</evidence>
<evidence type="ECO:0000256" key="5">
    <source>
        <dbReference type="ARBA" id="ARBA00023136"/>
    </source>
</evidence>
<proteinExistence type="inferred from homology"/>
<evidence type="ECO:0000259" key="7">
    <source>
        <dbReference type="SMART" id="SM00244"/>
    </source>
</evidence>
<dbReference type="NCBIfam" id="NF008259">
    <property type="entry name" value="PRK11029.1"/>
    <property type="match status" value="1"/>
</dbReference>
<keyword evidence="4" id="KW-1133">Transmembrane helix</keyword>
<keyword evidence="3" id="KW-0812">Transmembrane</keyword>
<comment type="similarity">
    <text evidence="2 6">Belongs to the band 7/mec-2 family. HflC subfamily.</text>
</comment>
<dbReference type="NCBIfam" id="TIGR01932">
    <property type="entry name" value="hflC"/>
    <property type="match status" value="1"/>
</dbReference>
<name>A0A3B0MNL7_9GAMM</name>
<reference evidence="8" key="1">
    <citation type="submission" date="2018-04" db="EMBL/GenBank/DDBJ databases">
        <authorList>
            <person name="Go L.Y."/>
            <person name="Mitchell J.A."/>
        </authorList>
    </citation>
    <scope>NUCLEOTIDE SEQUENCE</scope>
    <source>
        <strain evidence="8">ARTV</strain>
    </source>
</reference>
<dbReference type="GO" id="GO:0008233">
    <property type="term" value="F:peptidase activity"/>
    <property type="evidence" value="ECO:0007669"/>
    <property type="project" value="UniProtKB-KW"/>
</dbReference>
<dbReference type="PANTHER" id="PTHR42911">
    <property type="entry name" value="MODULATOR OF FTSH PROTEASE HFLC"/>
    <property type="match status" value="1"/>
</dbReference>
<feature type="domain" description="Band 7" evidence="7">
    <location>
        <begin position="18"/>
        <end position="225"/>
    </location>
</feature>
<dbReference type="InterPro" id="IPR001107">
    <property type="entry name" value="Band_7"/>
</dbReference>
<evidence type="ECO:0000313" key="8">
    <source>
        <dbReference type="EMBL" id="SSW95956.1"/>
    </source>
</evidence>
<dbReference type="PIRSF" id="PIRSF005651">
    <property type="entry name" value="HflC"/>
    <property type="match status" value="1"/>
</dbReference>
<evidence type="ECO:0000256" key="3">
    <source>
        <dbReference type="ARBA" id="ARBA00022692"/>
    </source>
</evidence>
<protein>
    <recommendedName>
        <fullName evidence="6">Protein HflC</fullName>
    </recommendedName>
</protein>
<gene>
    <name evidence="8" type="primary">hflC</name>
    <name evidence="8" type="ORF">ARTV_2135</name>
</gene>
<dbReference type="InterPro" id="IPR036013">
    <property type="entry name" value="Band_7/SPFH_dom_sf"/>
</dbReference>
<sequence>MRKSVIVIIVAALVVLYMSIFTVQQTERGIILRFGKVVRDSDNKPIIYEPGLHLKIPFIETVKMLDARIQTLDVQADRYLTRENKDLMVDSYLKWRITDFSRYYVATGGGNPYQAETLLKRKFSDRLRSEFGRLNVKDIITDSRGRLTVDVRDALNKGSGSDTEATKDADQAIASAAARFDQEIKGNSPVVNLNSMAALGIQVVDVRIKRIELPSEVSEAIYQRMRAEREAVARQHRSQGQEEAVKIRAAADKTVTETLAEAERTALKLHGEGDAMATKLFADAFNQDPDFYAFMRSLRAYEKSFSKNGDDVMVLSPDTDFFRYMRAPTKQRAVQ</sequence>
<dbReference type="InterPro" id="IPR010200">
    <property type="entry name" value="HflC"/>
</dbReference>
<evidence type="ECO:0000256" key="2">
    <source>
        <dbReference type="ARBA" id="ARBA00007862"/>
    </source>
</evidence>
<comment type="subcellular location">
    <subcellularLocation>
        <location evidence="1">Membrane</location>
        <topology evidence="1">Single-pass membrane protein</topology>
    </subcellularLocation>
</comment>
<dbReference type="SMART" id="SM00244">
    <property type="entry name" value="PHB"/>
    <property type="match status" value="1"/>
</dbReference>
<evidence type="ECO:0000256" key="6">
    <source>
        <dbReference type="PIRNR" id="PIRNR005651"/>
    </source>
</evidence>
<dbReference type="GO" id="GO:0016020">
    <property type="term" value="C:membrane"/>
    <property type="evidence" value="ECO:0007669"/>
    <property type="project" value="UniProtKB-SubCell"/>
</dbReference>
<comment type="function">
    <text evidence="6">HflC and HflK could regulate a protease.</text>
</comment>
<dbReference type="GO" id="GO:0006508">
    <property type="term" value="P:proteolysis"/>
    <property type="evidence" value="ECO:0007669"/>
    <property type="project" value="UniProtKB-KW"/>
</dbReference>
<dbReference type="AlphaFoldDB" id="A0A3B0MNL7"/>
<dbReference type="CDD" id="cd03405">
    <property type="entry name" value="SPFH_HflC"/>
    <property type="match status" value="1"/>
</dbReference>
<keyword evidence="5" id="KW-0472">Membrane</keyword>
<dbReference type="SUPFAM" id="SSF117892">
    <property type="entry name" value="Band 7/SPFH domain"/>
    <property type="match status" value="2"/>
</dbReference>
<dbReference type="Pfam" id="PF01145">
    <property type="entry name" value="Band_7"/>
    <property type="match status" value="1"/>
</dbReference>
<keyword evidence="8" id="KW-0645">Protease</keyword>
<dbReference type="EMBL" id="UFQR01000008">
    <property type="protein sequence ID" value="SSW95956.1"/>
    <property type="molecule type" value="Genomic_DNA"/>
</dbReference>
<accession>A0A3B0MNL7</accession>
<dbReference type="Gene3D" id="3.30.479.30">
    <property type="entry name" value="Band 7 domain"/>
    <property type="match status" value="1"/>
</dbReference>